<dbReference type="PROSITE" id="PS00063">
    <property type="entry name" value="ALDOKETO_REDUCTASE_3"/>
    <property type="match status" value="1"/>
</dbReference>
<accession>A0A2S4L829</accession>
<comment type="caution">
    <text evidence="6">The sequence shown here is derived from an EMBL/GenBank/DDBJ whole genome shotgun (WGS) entry which is preliminary data.</text>
</comment>
<reference evidence="6 7" key="1">
    <citation type="submission" date="2018-01" db="EMBL/GenBank/DDBJ databases">
        <title>Harnessing the power of phylogenomics to disentangle the directionality and signatures of interkingdom host jumping in the parasitic fungal genus Tolypocladium.</title>
        <authorList>
            <person name="Quandt C.A."/>
            <person name="Patterson W."/>
            <person name="Spatafora J.W."/>
        </authorList>
    </citation>
    <scope>NUCLEOTIDE SEQUENCE [LARGE SCALE GENOMIC DNA]</scope>
    <source>
        <strain evidence="6 7">NRBC 100945</strain>
    </source>
</reference>
<dbReference type="STRING" id="94208.A0A2S4L829"/>
<dbReference type="Proteomes" id="UP000237481">
    <property type="component" value="Unassembled WGS sequence"/>
</dbReference>
<dbReference type="InterPro" id="IPR018170">
    <property type="entry name" value="Aldo/ket_reductase_CS"/>
</dbReference>
<name>A0A2S4L829_9HYPO</name>
<dbReference type="InterPro" id="IPR023210">
    <property type="entry name" value="NADP_OxRdtase_dom"/>
</dbReference>
<evidence type="ECO:0000256" key="2">
    <source>
        <dbReference type="PIRSR" id="PIRSR000097-1"/>
    </source>
</evidence>
<feature type="active site" description="Proton donor" evidence="2">
    <location>
        <position position="58"/>
    </location>
</feature>
<sequence length="297" mass="32548">MASQLSLSSTIKLNSGHELPRLGFGAQGAMYGCLQRGREDRLSPQSDMGSQIDSASAYRNQGPSAAAVPASGTPRSEVFFTTKVPVREYPLGYENTLKLVDIALEETKLGYLDLVLIHSPYGGAENRKGAWRALVESVEAGKVRSIGVSNYGVHHLDELEQYIAQLEAERGGKGKGGIISVGQWEIHPWLTRPDIVQWCRARGIAVEAYCPIVRGERFGEPKVKALADKYGKTEAQVLLRWSLQRGLVPLVKSVTPSRIAENAGLYDFELTEAEVEDIATTDYSPCAWDPTVEPLEM</sequence>
<evidence type="ECO:0000259" key="5">
    <source>
        <dbReference type="Pfam" id="PF00248"/>
    </source>
</evidence>
<dbReference type="GO" id="GO:0016491">
    <property type="term" value="F:oxidoreductase activity"/>
    <property type="evidence" value="ECO:0007669"/>
    <property type="project" value="UniProtKB-KW"/>
</dbReference>
<dbReference type="PANTHER" id="PTHR43827">
    <property type="entry name" value="2,5-DIKETO-D-GLUCONIC ACID REDUCTASE"/>
    <property type="match status" value="1"/>
</dbReference>
<keyword evidence="7" id="KW-1185">Reference proteome</keyword>
<evidence type="ECO:0000313" key="6">
    <source>
        <dbReference type="EMBL" id="POR38598.1"/>
    </source>
</evidence>
<dbReference type="SUPFAM" id="SSF51430">
    <property type="entry name" value="NAD(P)-linked oxidoreductase"/>
    <property type="match status" value="1"/>
</dbReference>
<dbReference type="EMBL" id="PKSG01000126">
    <property type="protein sequence ID" value="POR38598.1"/>
    <property type="molecule type" value="Genomic_DNA"/>
</dbReference>
<dbReference type="InterPro" id="IPR036812">
    <property type="entry name" value="NAD(P)_OxRdtase_dom_sf"/>
</dbReference>
<dbReference type="PRINTS" id="PR00069">
    <property type="entry name" value="ALDKETRDTASE"/>
</dbReference>
<gene>
    <name evidence="6" type="ORF">TPAR_01219</name>
</gene>
<dbReference type="PANTHER" id="PTHR43827:SF13">
    <property type="entry name" value="ALDO_KETO REDUCTASE FAMILY PROTEIN"/>
    <property type="match status" value="1"/>
</dbReference>
<feature type="site" description="Lowers pKa of active site Tyr" evidence="4">
    <location>
        <position position="83"/>
    </location>
</feature>
<protein>
    <submittedName>
        <fullName evidence="6">Oxidoreductase C2F3.05c</fullName>
    </submittedName>
</protein>
<dbReference type="Pfam" id="PF00248">
    <property type="entry name" value="Aldo_ket_red"/>
    <property type="match status" value="1"/>
</dbReference>
<dbReference type="OrthoDB" id="416253at2759"/>
<dbReference type="AlphaFoldDB" id="A0A2S4L829"/>
<evidence type="ECO:0000313" key="7">
    <source>
        <dbReference type="Proteomes" id="UP000237481"/>
    </source>
</evidence>
<proteinExistence type="predicted"/>
<dbReference type="CDD" id="cd19071">
    <property type="entry name" value="AKR_AKR1-5-like"/>
    <property type="match status" value="1"/>
</dbReference>
<evidence type="ECO:0000256" key="4">
    <source>
        <dbReference type="PIRSR" id="PIRSR000097-3"/>
    </source>
</evidence>
<dbReference type="InterPro" id="IPR020471">
    <property type="entry name" value="AKR"/>
</dbReference>
<dbReference type="Gene3D" id="3.20.20.100">
    <property type="entry name" value="NADP-dependent oxidoreductase domain"/>
    <property type="match status" value="1"/>
</dbReference>
<feature type="domain" description="NADP-dependent oxidoreductase" evidence="5">
    <location>
        <begin position="51"/>
        <end position="279"/>
    </location>
</feature>
<feature type="binding site" evidence="3">
    <location>
        <position position="118"/>
    </location>
    <ligand>
        <name>substrate</name>
    </ligand>
</feature>
<dbReference type="PROSITE" id="PS00062">
    <property type="entry name" value="ALDOKETO_REDUCTASE_2"/>
    <property type="match status" value="1"/>
</dbReference>
<dbReference type="PIRSF" id="PIRSF000097">
    <property type="entry name" value="AKR"/>
    <property type="match status" value="1"/>
</dbReference>
<evidence type="ECO:0000256" key="1">
    <source>
        <dbReference type="ARBA" id="ARBA00023002"/>
    </source>
</evidence>
<evidence type="ECO:0000256" key="3">
    <source>
        <dbReference type="PIRSR" id="PIRSR000097-2"/>
    </source>
</evidence>
<organism evidence="6 7">
    <name type="scientific">Tolypocladium paradoxum</name>
    <dbReference type="NCBI Taxonomy" id="94208"/>
    <lineage>
        <taxon>Eukaryota</taxon>
        <taxon>Fungi</taxon>
        <taxon>Dikarya</taxon>
        <taxon>Ascomycota</taxon>
        <taxon>Pezizomycotina</taxon>
        <taxon>Sordariomycetes</taxon>
        <taxon>Hypocreomycetidae</taxon>
        <taxon>Hypocreales</taxon>
        <taxon>Ophiocordycipitaceae</taxon>
        <taxon>Tolypocladium</taxon>
    </lineage>
</organism>
<keyword evidence="1" id="KW-0560">Oxidoreductase</keyword>